<feature type="domain" description="TRPM-like" evidence="8">
    <location>
        <begin position="371"/>
        <end position="515"/>
    </location>
</feature>
<dbReference type="InterPro" id="IPR005821">
    <property type="entry name" value="Ion_trans_dom"/>
</dbReference>
<dbReference type="RefSeq" id="XP_055860083.1">
    <property type="nucleotide sequence ID" value="XM_056004108.1"/>
</dbReference>
<organism evidence="9 10">
    <name type="scientific">Biomphalaria glabrata</name>
    <name type="common">Bloodfluke planorb</name>
    <name type="synonym">Freshwater snail</name>
    <dbReference type="NCBI Taxonomy" id="6526"/>
    <lineage>
        <taxon>Eukaryota</taxon>
        <taxon>Metazoa</taxon>
        <taxon>Spiralia</taxon>
        <taxon>Lophotrochozoa</taxon>
        <taxon>Mollusca</taxon>
        <taxon>Gastropoda</taxon>
        <taxon>Heterobranchia</taxon>
        <taxon>Euthyneura</taxon>
        <taxon>Panpulmonata</taxon>
        <taxon>Hygrophila</taxon>
        <taxon>Lymnaeoidea</taxon>
        <taxon>Planorbidae</taxon>
        <taxon>Biomphalaria</taxon>
    </lineage>
</organism>
<evidence type="ECO:0000256" key="4">
    <source>
        <dbReference type="ARBA" id="ARBA00023136"/>
    </source>
</evidence>
<comment type="subcellular location">
    <subcellularLocation>
        <location evidence="1">Membrane</location>
        <topology evidence="1">Multi-pass membrane protein</topology>
    </subcellularLocation>
</comment>
<keyword evidence="4 6" id="KW-0472">Membrane</keyword>
<dbReference type="InterPro" id="IPR057366">
    <property type="entry name" value="TRPM-like"/>
</dbReference>
<name>A0A9W2YBH2_BIOGL</name>
<dbReference type="PANTHER" id="PTHR13800">
    <property type="entry name" value="TRANSIENT RECEPTOR POTENTIAL CATION CHANNEL, SUBFAMILY M, MEMBER 6"/>
    <property type="match status" value="1"/>
</dbReference>
<feature type="domain" description="Ion transport" evidence="7">
    <location>
        <begin position="575"/>
        <end position="821"/>
    </location>
</feature>
<dbReference type="AlphaFoldDB" id="A0A9W2YBH2"/>
<proteinExistence type="predicted"/>
<evidence type="ECO:0000259" key="8">
    <source>
        <dbReference type="Pfam" id="PF25508"/>
    </source>
</evidence>
<feature type="region of interest" description="Disordered" evidence="5">
    <location>
        <begin position="375"/>
        <end position="398"/>
    </location>
</feature>
<feature type="transmembrane region" description="Helical" evidence="6">
    <location>
        <begin position="634"/>
        <end position="654"/>
    </location>
</feature>
<evidence type="ECO:0000256" key="5">
    <source>
        <dbReference type="SAM" id="MobiDB-lite"/>
    </source>
</evidence>
<dbReference type="PANTHER" id="PTHR13800:SF12">
    <property type="entry name" value="TRANSIENT RECEPTOR POTENTIAL CATION CHANNEL SUBFAMILY M MEMBER-LIKE 2"/>
    <property type="match status" value="1"/>
</dbReference>
<feature type="compositionally biased region" description="Basic and acidic residues" evidence="5">
    <location>
        <begin position="62"/>
        <end position="71"/>
    </location>
</feature>
<dbReference type="Proteomes" id="UP001165740">
    <property type="component" value="Chromosome 11"/>
</dbReference>
<keyword evidence="2 6" id="KW-0812">Transmembrane</keyword>
<keyword evidence="3 6" id="KW-1133">Transmembrane helix</keyword>
<feature type="transmembrane region" description="Helical" evidence="6">
    <location>
        <begin position="596"/>
        <end position="613"/>
    </location>
</feature>
<feature type="transmembrane region" description="Helical" evidence="6">
    <location>
        <begin position="785"/>
        <end position="811"/>
    </location>
</feature>
<feature type="compositionally biased region" description="Polar residues" evidence="5">
    <location>
        <begin position="956"/>
        <end position="971"/>
    </location>
</feature>
<keyword evidence="9" id="KW-1185">Reference proteome</keyword>
<dbReference type="Pfam" id="PF25508">
    <property type="entry name" value="TRPM2"/>
    <property type="match status" value="1"/>
</dbReference>
<gene>
    <name evidence="10" type="primary">LOC129921690</name>
</gene>
<evidence type="ECO:0000256" key="2">
    <source>
        <dbReference type="ARBA" id="ARBA00022692"/>
    </source>
</evidence>
<dbReference type="OrthoDB" id="10337613at2759"/>
<sequence length="1108" mass="128295">MEADEAESTSSIIDAKHTLESDTYLIFQNQKDASINIKKKRVNNKNKENGSTFNCCFGKNEVNPKSEKQEDIEQGISPVGESTPNQKANDQGTEKPIKLIVKLVGSVLEESDEGYCNETDHNLRNFLFPLIKLLKKEECCLVLPKGNNKTLYNVAETIIQSKIKGYENIKFSTKKDDFVKYISDFKTLECLIVYDGTKMDGKEQEVYKNNNTIILKESENLTRFDEPSKDKDVPKSKGKTGKIHSKNYVTININETWTESSIAQKILQSFLGKGIIASTDFRLLCIRLNHLDLAVQHGGLWKFKKSSSQASDDNKKSEKQFVLLSIQLERFEFIKYLIQQGVQIKEYLNEKDIIDDAKKDIEHLKVKYSFKKKEEQEKQKQTSEKSVNQTDQSSNTRDDSEECNLFICAVLAENFKLALILWRTLSRPTIAALYAIEIINDLKALYEKDLSNHPSKLDKEIRNFEDLAISTLNKTYATNPDIVYDLLICRLKGSWNGYSCVDLALLNNLGKFLSQTPCILLNEEMWNNDTVPRNSRFEQANIEPTKTSKNNCCISMLSKLRVPRKIAFLRFISHLVFLGFFAIWIISFLAVDTLHWIEWVLFTWVIFYLAEIVNQCILNVMRHRWSCWSFIDRIELFSVLLFLFSWILHIAAYIHQDNQQLMDCVLTLFSIDFMFFCIFTLEFCYIKQSLGPRLIVFVKMAEILCQFLLIIFAFFIAFAVSSQAVLYPNTQLTGLLFFRIFKRPFWSIFGDLTLDEFEPNVECTDDAKLYYDYKQLRCPSDVGSYYVPITMGIYVIIVNILLFNLIIALFNSAIKTNEEETEELWHRQFMSFTCEHSILLFMMPPITLLFRLLPQDDDSSRRYPFHLEGQDLEKMTKLASIETEQRDIFLEEVEGIIQNSVSLVKPTVVSQDIYYIQNSYQNTYQMDKEIIEQMQKDIQWIKQRFRTLAMKPINDSIKSSDSETVNDSITLEENSKSENSESSKEEVEPSTSVSRSISIGPEEGSDSVSDANKIEFELLENSQNEVYVTPVSDKANAILNEKYRCKPNKRFYAIHTNYSNSPRWVIRGVRVPKRRYEEDQYSDSNRSKSAREQQKFKNGPMAAVSPLL</sequence>
<reference evidence="10" key="1">
    <citation type="submission" date="2025-08" db="UniProtKB">
        <authorList>
            <consortium name="RefSeq"/>
        </authorList>
    </citation>
    <scope>IDENTIFICATION</scope>
</reference>
<feature type="compositionally biased region" description="Basic and acidic residues" evidence="5">
    <location>
        <begin position="973"/>
        <end position="987"/>
    </location>
</feature>
<feature type="region of interest" description="Disordered" evidence="5">
    <location>
        <begin position="62"/>
        <end position="92"/>
    </location>
</feature>
<evidence type="ECO:0000256" key="3">
    <source>
        <dbReference type="ARBA" id="ARBA00022989"/>
    </source>
</evidence>
<evidence type="ECO:0000259" key="7">
    <source>
        <dbReference type="Pfam" id="PF00520"/>
    </source>
</evidence>
<feature type="region of interest" description="Disordered" evidence="5">
    <location>
        <begin position="956"/>
        <end position="1008"/>
    </location>
</feature>
<evidence type="ECO:0000256" key="6">
    <source>
        <dbReference type="SAM" id="Phobius"/>
    </source>
</evidence>
<feature type="transmembrane region" description="Helical" evidence="6">
    <location>
        <begin position="567"/>
        <end position="590"/>
    </location>
</feature>
<dbReference type="Pfam" id="PF00520">
    <property type="entry name" value="Ion_trans"/>
    <property type="match status" value="1"/>
</dbReference>
<feature type="region of interest" description="Disordered" evidence="5">
    <location>
        <begin position="1075"/>
        <end position="1108"/>
    </location>
</feature>
<dbReference type="GO" id="GO:0005886">
    <property type="term" value="C:plasma membrane"/>
    <property type="evidence" value="ECO:0007669"/>
    <property type="project" value="TreeGrafter"/>
</dbReference>
<feature type="transmembrane region" description="Helical" evidence="6">
    <location>
        <begin position="707"/>
        <end position="727"/>
    </location>
</feature>
<evidence type="ECO:0000313" key="10">
    <source>
        <dbReference type="RefSeq" id="XP_055860083.1"/>
    </source>
</evidence>
<dbReference type="GeneID" id="129921690"/>
<feature type="compositionally biased region" description="Polar residues" evidence="5">
    <location>
        <begin position="80"/>
        <end position="91"/>
    </location>
</feature>
<protein>
    <submittedName>
        <fullName evidence="10">Uncharacterized protein LOC129921690 isoform X1</fullName>
    </submittedName>
</protein>
<accession>A0A9W2YBH2</accession>
<dbReference type="InterPro" id="IPR050927">
    <property type="entry name" value="TRPM"/>
</dbReference>
<feature type="transmembrane region" description="Helical" evidence="6">
    <location>
        <begin position="832"/>
        <end position="853"/>
    </location>
</feature>
<evidence type="ECO:0000313" key="9">
    <source>
        <dbReference type="Proteomes" id="UP001165740"/>
    </source>
</evidence>
<feature type="compositionally biased region" description="Basic and acidic residues" evidence="5">
    <location>
        <begin position="1085"/>
        <end position="1095"/>
    </location>
</feature>
<feature type="compositionally biased region" description="Polar residues" evidence="5">
    <location>
        <begin position="384"/>
        <end position="395"/>
    </location>
</feature>
<dbReference type="GO" id="GO:0005261">
    <property type="term" value="F:monoatomic cation channel activity"/>
    <property type="evidence" value="ECO:0007669"/>
    <property type="project" value="TreeGrafter"/>
</dbReference>
<evidence type="ECO:0000256" key="1">
    <source>
        <dbReference type="ARBA" id="ARBA00004141"/>
    </source>
</evidence>
<feature type="transmembrane region" description="Helical" evidence="6">
    <location>
        <begin position="666"/>
        <end position="686"/>
    </location>
</feature>
<dbReference type="GO" id="GO:0030001">
    <property type="term" value="P:metal ion transport"/>
    <property type="evidence" value="ECO:0007669"/>
    <property type="project" value="TreeGrafter"/>
</dbReference>